<proteinExistence type="predicted"/>
<gene>
    <name evidence="1" type="ORF">ENT87_01230</name>
</gene>
<reference evidence="1" key="1">
    <citation type="journal article" date="2020" name="mSystems">
        <title>Genome- and Community-Level Interaction Insights into Carbon Utilization and Element Cycling Functions of Hydrothermarchaeota in Hydrothermal Sediment.</title>
        <authorList>
            <person name="Zhou Z."/>
            <person name="Liu Y."/>
            <person name="Xu W."/>
            <person name="Pan J."/>
            <person name="Luo Z.H."/>
            <person name="Li M."/>
        </authorList>
    </citation>
    <scope>NUCLEOTIDE SEQUENCE [LARGE SCALE GENOMIC DNA]</scope>
    <source>
        <strain evidence="1">SpSt-618</strain>
    </source>
</reference>
<sequence length="341" mass="38865">MIEVDVAIVGSGIAAIRAASVARDLGRSYLAVDSTYGRGGYVGIVGRVYRYLKSPLFIPQKLVELIRGSGIADDIRCYSVERYVVKEGPIERKILGYRSVQVQRNWFIEWLEQKTLCYTNTILQYIESLLRVSLIGKSITASSIRKIDLDRGIMALSNGVLIRFRKLVYTWPLDLLPRYIYMEKDSSRIAELVGKLNLDYISIHTLSSISKEDVVGDTVQIYTHGTKASRFHTAIKIPVDSYSITYITTSYSSSHPLMPGATEKLFSESRKHRLIDTSRIVEYNVSQTVYALINQIDRNLFNELQQILQEYNTIPYGRLGMWRDYDIYTLVTEPITIDSVV</sequence>
<protein>
    <recommendedName>
        <fullName evidence="2">FAD-dependent oxidoreductase</fullName>
    </recommendedName>
</protein>
<dbReference type="InterPro" id="IPR036188">
    <property type="entry name" value="FAD/NAD-bd_sf"/>
</dbReference>
<dbReference type="AlphaFoldDB" id="A0A7J3I5W3"/>
<organism evidence="1">
    <name type="scientific">Ignisphaera aggregans</name>
    <dbReference type="NCBI Taxonomy" id="334771"/>
    <lineage>
        <taxon>Archaea</taxon>
        <taxon>Thermoproteota</taxon>
        <taxon>Thermoprotei</taxon>
        <taxon>Desulfurococcales</taxon>
        <taxon>Desulfurococcaceae</taxon>
        <taxon>Ignisphaera</taxon>
    </lineage>
</organism>
<dbReference type="SUPFAM" id="SSF51971">
    <property type="entry name" value="Nucleotide-binding domain"/>
    <property type="match status" value="1"/>
</dbReference>
<name>A0A7J3I5W3_9CREN</name>
<evidence type="ECO:0008006" key="2">
    <source>
        <dbReference type="Google" id="ProtNLM"/>
    </source>
</evidence>
<dbReference type="EMBL" id="DTAI01000044">
    <property type="protein sequence ID" value="HGN36164.1"/>
    <property type="molecule type" value="Genomic_DNA"/>
</dbReference>
<accession>A0A7J3I5W3</accession>
<dbReference type="Gene3D" id="3.50.50.60">
    <property type="entry name" value="FAD/NAD(P)-binding domain"/>
    <property type="match status" value="1"/>
</dbReference>
<evidence type="ECO:0000313" key="1">
    <source>
        <dbReference type="EMBL" id="HGN36164.1"/>
    </source>
</evidence>
<comment type="caution">
    <text evidence="1">The sequence shown here is derived from an EMBL/GenBank/DDBJ whole genome shotgun (WGS) entry which is preliminary data.</text>
</comment>